<gene>
    <name evidence="1" type="ORF">SAMN05216258_11019</name>
</gene>
<evidence type="ECO:0000313" key="1">
    <source>
        <dbReference type="EMBL" id="SFI83905.1"/>
    </source>
</evidence>
<dbReference type="STRING" id="1114924.SAMN05216258_11019"/>
<protein>
    <submittedName>
        <fullName evidence="1">Uncharacterized protein</fullName>
    </submittedName>
</protein>
<name>A0A1I3LHM5_9RHOB</name>
<keyword evidence="2" id="KW-1185">Reference proteome</keyword>
<proteinExistence type="predicted"/>
<dbReference type="RefSeq" id="WP_092863051.1">
    <property type="nucleotide sequence ID" value="NZ_FOQH01000010.1"/>
</dbReference>
<reference evidence="1 2" key="1">
    <citation type="submission" date="2016-10" db="EMBL/GenBank/DDBJ databases">
        <authorList>
            <person name="de Groot N.N."/>
        </authorList>
    </citation>
    <scope>NUCLEOTIDE SEQUENCE [LARGE SCALE GENOMIC DNA]</scope>
    <source>
        <strain evidence="1 2">CGMCC 1.11030</strain>
    </source>
</reference>
<dbReference type="OrthoDB" id="8163630at2"/>
<accession>A0A1I3LHM5</accession>
<sequence length="168" mass="18702">MTEDDFCIVAKWDERGGFFPLRSALRRCLDAFRHGESLILTIERQRSMASHRHQFAQIRDMWANIHEDDADQPWAANPEAFRKHALIATGYRVVNTIDAGSKAAAERMAAAIPAMHREYCIASVQGPLVIVATAESQSVRSMGAQRFQASKTAVLDWCEARVTGEVAA</sequence>
<organism evidence="1 2">
    <name type="scientific">Albimonas pacifica</name>
    <dbReference type="NCBI Taxonomy" id="1114924"/>
    <lineage>
        <taxon>Bacteria</taxon>
        <taxon>Pseudomonadati</taxon>
        <taxon>Pseudomonadota</taxon>
        <taxon>Alphaproteobacteria</taxon>
        <taxon>Rhodobacterales</taxon>
        <taxon>Paracoccaceae</taxon>
        <taxon>Albimonas</taxon>
    </lineage>
</organism>
<dbReference type="Proteomes" id="UP000199377">
    <property type="component" value="Unassembled WGS sequence"/>
</dbReference>
<dbReference type="AlphaFoldDB" id="A0A1I3LHM5"/>
<evidence type="ECO:0000313" key="2">
    <source>
        <dbReference type="Proteomes" id="UP000199377"/>
    </source>
</evidence>
<dbReference type="EMBL" id="FOQH01000010">
    <property type="protein sequence ID" value="SFI83905.1"/>
    <property type="molecule type" value="Genomic_DNA"/>
</dbReference>